<comment type="caution">
    <text evidence="2">The sequence shown here is derived from an EMBL/GenBank/DDBJ whole genome shotgun (WGS) entry which is preliminary data.</text>
</comment>
<evidence type="ECO:0000313" key="3">
    <source>
        <dbReference type="Proteomes" id="UP000179769"/>
    </source>
</evidence>
<name>A0A1S1PQW2_9ACTN</name>
<dbReference type="OrthoDB" id="3215237at2"/>
<feature type="compositionally biased region" description="Low complexity" evidence="1">
    <location>
        <begin position="320"/>
        <end position="352"/>
    </location>
</feature>
<feature type="compositionally biased region" description="Acidic residues" evidence="1">
    <location>
        <begin position="215"/>
        <end position="256"/>
    </location>
</feature>
<dbReference type="Proteomes" id="UP000179769">
    <property type="component" value="Unassembled WGS sequence"/>
</dbReference>
<gene>
    <name evidence="2" type="ORF">BBK14_22740</name>
</gene>
<dbReference type="Gene3D" id="1.25.40.10">
    <property type="entry name" value="Tetratricopeptide repeat domain"/>
    <property type="match status" value="1"/>
</dbReference>
<dbReference type="AlphaFoldDB" id="A0A1S1PQW2"/>
<proteinExistence type="predicted"/>
<feature type="region of interest" description="Disordered" evidence="1">
    <location>
        <begin position="298"/>
        <end position="352"/>
    </location>
</feature>
<dbReference type="SUPFAM" id="SSF48452">
    <property type="entry name" value="TPR-like"/>
    <property type="match status" value="1"/>
</dbReference>
<dbReference type="EMBL" id="MAXA01000232">
    <property type="protein sequence ID" value="OHV25163.1"/>
    <property type="molecule type" value="Genomic_DNA"/>
</dbReference>
<evidence type="ECO:0000313" key="2">
    <source>
        <dbReference type="EMBL" id="OHV25163.1"/>
    </source>
</evidence>
<feature type="compositionally biased region" description="Acidic residues" evidence="1">
    <location>
        <begin position="298"/>
        <end position="311"/>
    </location>
</feature>
<sequence>MPDEAKAELLDRDIRRDLRSVPAPLAETIARHLVATALLVDTDPVQALAHARAAAARLPRMAAVREAVGVAAYHAGEFASALLELRAARRIDGSSHNLPLMADAERGLGRPERAIDYLSDPGVAALDAAGRAELLIVVSGARRDMGQPEAAAVLLRDEVTARTEPKPWTPRLWYAYAEALLAAGRTMEALRWFTATAGIDEDTTDAAERVYELTIDDETDDETEIDNEDGGAEDDGPESDRLEDELLGDERLEDDGPAAGTHDGAAVDEPDPDGLIASGTGAAVDAVADDAALADADADADGAGDADAEAEAADHGDTGGASDAGAAVDVTVDGEPAAPVEQPAPAEPAAAVEPIEVGFSAAEDTSAVPAAEVTADTPPIPEIIFSDAPGGADQAGAHRTSED</sequence>
<feature type="region of interest" description="Disordered" evidence="1">
    <location>
        <begin position="368"/>
        <end position="403"/>
    </location>
</feature>
<protein>
    <recommendedName>
        <fullName evidence="4">Tetratrico peptide repeat group 5 domain-containing protein</fullName>
    </recommendedName>
</protein>
<keyword evidence="3" id="KW-1185">Reference proteome</keyword>
<organism evidence="2 3">
    <name type="scientific">Parafrankia soli</name>
    <dbReference type="NCBI Taxonomy" id="2599596"/>
    <lineage>
        <taxon>Bacteria</taxon>
        <taxon>Bacillati</taxon>
        <taxon>Actinomycetota</taxon>
        <taxon>Actinomycetes</taxon>
        <taxon>Frankiales</taxon>
        <taxon>Frankiaceae</taxon>
        <taxon>Parafrankia</taxon>
    </lineage>
</organism>
<evidence type="ECO:0000256" key="1">
    <source>
        <dbReference type="SAM" id="MobiDB-lite"/>
    </source>
</evidence>
<accession>A0A1S1PQW2</accession>
<reference evidence="3" key="1">
    <citation type="submission" date="2016-07" db="EMBL/GenBank/DDBJ databases">
        <title>Frankia sp. NRRL B-16219 Genome sequencing.</title>
        <authorList>
            <person name="Ghodhbane-Gtari F."/>
            <person name="Swanson E."/>
            <person name="Gueddou A."/>
            <person name="Louati M."/>
            <person name="Nouioui I."/>
            <person name="Hezbri K."/>
            <person name="Abebe-Akele F."/>
            <person name="Simpson S."/>
            <person name="Morris K."/>
            <person name="Thomas K."/>
            <person name="Gtari M."/>
            <person name="Tisa L.S."/>
        </authorList>
    </citation>
    <scope>NUCLEOTIDE SEQUENCE [LARGE SCALE GENOMIC DNA]</scope>
    <source>
        <strain evidence="3">NRRL B-16219</strain>
    </source>
</reference>
<evidence type="ECO:0008006" key="4">
    <source>
        <dbReference type="Google" id="ProtNLM"/>
    </source>
</evidence>
<dbReference type="InterPro" id="IPR011990">
    <property type="entry name" value="TPR-like_helical_dom_sf"/>
</dbReference>
<feature type="region of interest" description="Disordered" evidence="1">
    <location>
        <begin position="215"/>
        <end position="278"/>
    </location>
</feature>